<name>A0ABS5TXW4_9CELL</name>
<comment type="caution">
    <text evidence="1">The sequence shown here is derived from an EMBL/GenBank/DDBJ whole genome shotgun (WGS) entry which is preliminary data.</text>
</comment>
<dbReference type="PANTHER" id="PTHR42110:SF1">
    <property type="entry name" value="L-ASPARAGINASE, PUTATIVE (AFU_ORTHOLOGUE AFUA_3G11890)-RELATED"/>
    <property type="match status" value="1"/>
</dbReference>
<dbReference type="Proteomes" id="UP000722125">
    <property type="component" value="Unassembled WGS sequence"/>
</dbReference>
<keyword evidence="1" id="KW-0378">Hydrolase</keyword>
<proteinExistence type="predicted"/>
<dbReference type="InterPro" id="IPR010349">
    <property type="entry name" value="Asparaginase_II"/>
</dbReference>
<protein>
    <submittedName>
        <fullName evidence="1">Asparaginase</fullName>
        <ecNumber evidence="1">3.5.1.1</ecNumber>
    </submittedName>
</protein>
<dbReference type="EMBL" id="JAHBOH010000001">
    <property type="protein sequence ID" value="MBT0993952.1"/>
    <property type="molecule type" value="Genomic_DNA"/>
</dbReference>
<reference evidence="1 2" key="1">
    <citation type="submission" date="2021-05" db="EMBL/GenBank/DDBJ databases">
        <title>Description of Cellulomonas sp. DKR-3 sp. nov.</title>
        <authorList>
            <person name="Dahal R.H."/>
            <person name="Chaudhary D.K."/>
        </authorList>
    </citation>
    <scope>NUCLEOTIDE SEQUENCE [LARGE SCALE GENOMIC DNA]</scope>
    <source>
        <strain evidence="1 2">DKR-3</strain>
    </source>
</reference>
<evidence type="ECO:0000313" key="2">
    <source>
        <dbReference type="Proteomes" id="UP000722125"/>
    </source>
</evidence>
<evidence type="ECO:0000313" key="1">
    <source>
        <dbReference type="EMBL" id="MBT0993952.1"/>
    </source>
</evidence>
<dbReference type="Pfam" id="PF06089">
    <property type="entry name" value="Asparaginase_II"/>
    <property type="match status" value="1"/>
</dbReference>
<dbReference type="PANTHER" id="PTHR42110">
    <property type="entry name" value="L-ASPARAGINASE, PUTATIVE (AFU_ORTHOLOGUE AFUA_3G11890)-RELATED"/>
    <property type="match status" value="1"/>
</dbReference>
<dbReference type="RefSeq" id="WP_214348347.1">
    <property type="nucleotide sequence ID" value="NZ_JAHBOH010000001.1"/>
</dbReference>
<dbReference type="GO" id="GO:0004067">
    <property type="term" value="F:asparaginase activity"/>
    <property type="evidence" value="ECO:0007669"/>
    <property type="project" value="UniProtKB-EC"/>
</dbReference>
<dbReference type="EC" id="3.5.1.1" evidence="1"/>
<gene>
    <name evidence="1" type="ORF">KIN34_06595</name>
</gene>
<organism evidence="1 2">
    <name type="scientific">Cellulomonas fulva</name>
    <dbReference type="NCBI Taxonomy" id="2835530"/>
    <lineage>
        <taxon>Bacteria</taxon>
        <taxon>Bacillati</taxon>
        <taxon>Actinomycetota</taxon>
        <taxon>Actinomycetes</taxon>
        <taxon>Micrococcales</taxon>
        <taxon>Cellulomonadaceae</taxon>
        <taxon>Cellulomonas</taxon>
    </lineage>
</organism>
<accession>A0ABS5TXW4</accession>
<sequence>MTDVFTSAVPLARVVRGGLVESVHAGHVVVLAPDGEVRLALGDPDVTVWARSSLKPLQAVGMLRHGLDVDDEALALACASHNAQDGHLDVVRALLAGAGLTEADLDNTPDWPLDADAAFAWRAQGRGPEALTQNCSGKHAAMLATCVAAGWPTAGYRDPGHPLQRALHDAVAELTGVAVAHTTVDGCGAPLFSTTLAGLARAFGRLGRAPHDEGHAATPEGRVARAMAGHPWHVAGSGRDATRLMQAVPGLIAKDGADGVYAAGLPDGGAVALKVVDGAARPRATVLAAALVAAGVDAAQVADVAATPVLGHGVPVGAVEPTF</sequence>
<keyword evidence="2" id="KW-1185">Reference proteome</keyword>